<protein>
    <submittedName>
        <fullName evidence="2">Uncharacterized protein</fullName>
    </submittedName>
</protein>
<dbReference type="EMBL" id="MT144651">
    <property type="protein sequence ID" value="QJH96427.1"/>
    <property type="molecule type" value="Genomic_DNA"/>
</dbReference>
<evidence type="ECO:0000313" key="2">
    <source>
        <dbReference type="EMBL" id="QJA82452.1"/>
    </source>
</evidence>
<reference evidence="2" key="1">
    <citation type="submission" date="2020-03" db="EMBL/GenBank/DDBJ databases">
        <title>The deep terrestrial virosphere.</title>
        <authorList>
            <person name="Holmfeldt K."/>
            <person name="Nilsson E."/>
            <person name="Simone D."/>
            <person name="Lopez-Fernandez M."/>
            <person name="Wu X."/>
            <person name="de Brujin I."/>
            <person name="Lundin D."/>
            <person name="Andersson A."/>
            <person name="Bertilsson S."/>
            <person name="Dopson M."/>
        </authorList>
    </citation>
    <scope>NUCLEOTIDE SEQUENCE</scope>
    <source>
        <strain evidence="2">MM415A00402</strain>
        <strain evidence="1">MM415B00534</strain>
        <strain evidence="3">TM448B00727</strain>
    </source>
</reference>
<accession>A0A6M3KKS5</accession>
<dbReference type="EMBL" id="MT141514">
    <property type="protein sequence ID" value="QJA64146.1"/>
    <property type="molecule type" value="Genomic_DNA"/>
</dbReference>
<sequence length="239" mass="26990">MGFTCSDIKTPLAQRTHKLASVTDHNTSLKEWIKSAVRYAQRFDFECWKEEFSLTLTPLTYAYAYAGTVWPTAALTRPLRIDGDSIEDGNGGRIEHAKSMNFLDAILGGPEWKRSATGGAVTHWTSRGQSIIVGTRPSTAYVTDHPLFYGYYYRGEDLTSASYETTSLAMYDDFFEHILSLAEVFGSKQEDDTTFQANLQYWLQHDLPEMRGYDHVPEEDEPIPAPEWATYIEGTGIIS</sequence>
<organism evidence="2">
    <name type="scientific">viral metagenome</name>
    <dbReference type="NCBI Taxonomy" id="1070528"/>
    <lineage>
        <taxon>unclassified sequences</taxon>
        <taxon>metagenomes</taxon>
        <taxon>organismal metagenomes</taxon>
    </lineage>
</organism>
<name>A0A6M3KKS5_9ZZZZ</name>
<proteinExistence type="predicted"/>
<evidence type="ECO:0000313" key="1">
    <source>
        <dbReference type="EMBL" id="QJA64146.1"/>
    </source>
</evidence>
<dbReference type="EMBL" id="MT142488">
    <property type="protein sequence ID" value="QJA82452.1"/>
    <property type="molecule type" value="Genomic_DNA"/>
</dbReference>
<dbReference type="AlphaFoldDB" id="A0A6M3KKS5"/>
<evidence type="ECO:0000313" key="3">
    <source>
        <dbReference type="EMBL" id="QJH96427.1"/>
    </source>
</evidence>
<gene>
    <name evidence="2" type="ORF">MM415A00402_0005</name>
    <name evidence="1" type="ORF">MM415B00534_0005</name>
    <name evidence="3" type="ORF">TM448B00727_0005</name>
</gene>